<evidence type="ECO:0000256" key="2">
    <source>
        <dbReference type="SAM" id="MobiDB-lite"/>
    </source>
</evidence>
<dbReference type="AlphaFoldDB" id="A0A6G3SI55"/>
<dbReference type="NCBIfam" id="NF033748">
    <property type="entry name" value="class_F_sortase"/>
    <property type="match status" value="1"/>
</dbReference>
<gene>
    <name evidence="4" type="ORF">G3I43_00080</name>
</gene>
<feature type="region of interest" description="Disordered" evidence="2">
    <location>
        <begin position="61"/>
        <end position="94"/>
    </location>
</feature>
<dbReference type="SUPFAM" id="SSF63817">
    <property type="entry name" value="Sortase"/>
    <property type="match status" value="1"/>
</dbReference>
<dbReference type="CDD" id="cd05829">
    <property type="entry name" value="Sortase_F"/>
    <property type="match status" value="1"/>
</dbReference>
<feature type="transmembrane region" description="Helical" evidence="3">
    <location>
        <begin position="38"/>
        <end position="59"/>
    </location>
</feature>
<reference evidence="4" key="1">
    <citation type="submission" date="2020-01" db="EMBL/GenBank/DDBJ databases">
        <title>Insect and environment-associated Actinomycetes.</title>
        <authorList>
            <person name="Currrie C."/>
            <person name="Chevrette M."/>
            <person name="Carlson C."/>
            <person name="Stubbendieck R."/>
            <person name="Wendt-Pienkowski E."/>
        </authorList>
    </citation>
    <scope>NUCLEOTIDE SEQUENCE</scope>
    <source>
        <strain evidence="4">SID505</strain>
    </source>
</reference>
<evidence type="ECO:0000256" key="3">
    <source>
        <dbReference type="SAM" id="Phobius"/>
    </source>
</evidence>
<protein>
    <submittedName>
        <fullName evidence="4">Class F sortase</fullName>
    </submittedName>
</protein>
<dbReference type="EMBL" id="JAAGMK010000001">
    <property type="protein sequence ID" value="NEB82591.1"/>
    <property type="molecule type" value="Genomic_DNA"/>
</dbReference>
<keyword evidence="3" id="KW-0812">Transmembrane</keyword>
<evidence type="ECO:0000313" key="4">
    <source>
        <dbReference type="EMBL" id="NEB82591.1"/>
    </source>
</evidence>
<feature type="region of interest" description="Disordered" evidence="2">
    <location>
        <begin position="1"/>
        <end position="28"/>
    </location>
</feature>
<dbReference type="InterPro" id="IPR005754">
    <property type="entry name" value="Sortase"/>
</dbReference>
<accession>A0A6G3SI55</accession>
<proteinExistence type="predicted"/>
<sequence>MSSPFLPGRPTRRWRLGRPDHGGTATGRRLRRIPRRRTAAGFAAVAVGTALAFVGVATLETGPGEPSARVDRGSLPVHPGSGRAASSDSRTPAAPARIRIPAISLDQPLTSLRVQQDGRLGVPDEPGNIGWWSDGPRPGGPGATVVVGHVDSATGPGAFHGLSTLDPGDEVTMVQDDRSTMTFTVRALRQYGKNAFPDSQVYTTTGPPALHLITCSGPYDRSRREYRDNLVVYATLDNAGVPKG</sequence>
<keyword evidence="3" id="KW-0472">Membrane</keyword>
<dbReference type="Pfam" id="PF04203">
    <property type="entry name" value="Sortase"/>
    <property type="match status" value="1"/>
</dbReference>
<dbReference type="InterPro" id="IPR042001">
    <property type="entry name" value="Sortase_F"/>
</dbReference>
<dbReference type="Gene3D" id="2.40.260.10">
    <property type="entry name" value="Sortase"/>
    <property type="match status" value="1"/>
</dbReference>
<organism evidence="4">
    <name type="scientific">Streptomyces anulatus</name>
    <name type="common">Streptomyces chrysomallus</name>
    <dbReference type="NCBI Taxonomy" id="1892"/>
    <lineage>
        <taxon>Bacteria</taxon>
        <taxon>Bacillati</taxon>
        <taxon>Actinomycetota</taxon>
        <taxon>Actinomycetes</taxon>
        <taxon>Kitasatosporales</taxon>
        <taxon>Streptomycetaceae</taxon>
        <taxon>Streptomyces</taxon>
    </lineage>
</organism>
<keyword evidence="1" id="KW-0378">Hydrolase</keyword>
<keyword evidence="3" id="KW-1133">Transmembrane helix</keyword>
<evidence type="ECO:0000256" key="1">
    <source>
        <dbReference type="ARBA" id="ARBA00022801"/>
    </source>
</evidence>
<dbReference type="InterPro" id="IPR023365">
    <property type="entry name" value="Sortase_dom-sf"/>
</dbReference>
<name>A0A6G3SI55_STRAQ</name>
<feature type="region of interest" description="Disordered" evidence="2">
    <location>
        <begin position="118"/>
        <end position="137"/>
    </location>
</feature>
<dbReference type="GO" id="GO:0016787">
    <property type="term" value="F:hydrolase activity"/>
    <property type="evidence" value="ECO:0007669"/>
    <property type="project" value="UniProtKB-KW"/>
</dbReference>
<comment type="caution">
    <text evidence="4">The sequence shown here is derived from an EMBL/GenBank/DDBJ whole genome shotgun (WGS) entry which is preliminary data.</text>
</comment>